<feature type="non-terminal residue" evidence="4">
    <location>
        <position position="1"/>
    </location>
</feature>
<dbReference type="Pfam" id="PF00089">
    <property type="entry name" value="Trypsin"/>
    <property type="match status" value="1"/>
</dbReference>
<dbReference type="InterPro" id="IPR009003">
    <property type="entry name" value="Peptidase_S1_PA"/>
</dbReference>
<keyword evidence="1" id="KW-1015">Disulfide bond</keyword>
<dbReference type="PROSITE" id="PS50240">
    <property type="entry name" value="TRYPSIN_DOM"/>
    <property type="match status" value="1"/>
</dbReference>
<dbReference type="InterPro" id="IPR001254">
    <property type="entry name" value="Trypsin_dom"/>
</dbReference>
<feature type="compositionally biased region" description="Acidic residues" evidence="2">
    <location>
        <begin position="57"/>
        <end position="68"/>
    </location>
</feature>
<protein>
    <recommendedName>
        <fullName evidence="3">Peptidase S1 domain-containing protein</fullName>
    </recommendedName>
</protein>
<gene>
    <name evidence="4" type="ORF">NQ317_010953</name>
</gene>
<dbReference type="EMBL" id="JAPWTJ010000145">
    <property type="protein sequence ID" value="KAJ8982095.1"/>
    <property type="molecule type" value="Genomic_DNA"/>
</dbReference>
<dbReference type="CDD" id="cd00190">
    <property type="entry name" value="Tryp_SPc"/>
    <property type="match status" value="1"/>
</dbReference>
<dbReference type="PANTHER" id="PTHR24252:SF16">
    <property type="entry name" value="TRANSMEMBRANE SERINE PROTEASE 15"/>
    <property type="match status" value="1"/>
</dbReference>
<dbReference type="PRINTS" id="PR00722">
    <property type="entry name" value="CHYMOTRYPSIN"/>
</dbReference>
<proteinExistence type="predicted"/>
<feature type="region of interest" description="Disordered" evidence="2">
    <location>
        <begin position="25"/>
        <end position="75"/>
    </location>
</feature>
<organism evidence="4 5">
    <name type="scientific">Molorchus minor</name>
    <dbReference type="NCBI Taxonomy" id="1323400"/>
    <lineage>
        <taxon>Eukaryota</taxon>
        <taxon>Metazoa</taxon>
        <taxon>Ecdysozoa</taxon>
        <taxon>Arthropoda</taxon>
        <taxon>Hexapoda</taxon>
        <taxon>Insecta</taxon>
        <taxon>Pterygota</taxon>
        <taxon>Neoptera</taxon>
        <taxon>Endopterygota</taxon>
        <taxon>Coleoptera</taxon>
        <taxon>Polyphaga</taxon>
        <taxon>Cucujiformia</taxon>
        <taxon>Chrysomeloidea</taxon>
        <taxon>Cerambycidae</taxon>
        <taxon>Lamiinae</taxon>
        <taxon>Monochamini</taxon>
        <taxon>Molorchus</taxon>
    </lineage>
</organism>
<name>A0ABQ9JVA7_9CUCU</name>
<accession>A0ABQ9JVA7</accession>
<keyword evidence="5" id="KW-1185">Reference proteome</keyword>
<comment type="caution">
    <text evidence="4">The sequence shown here is derived from an EMBL/GenBank/DDBJ whole genome shotgun (WGS) entry which is preliminary data.</text>
</comment>
<dbReference type="PANTHER" id="PTHR24252">
    <property type="entry name" value="ACROSIN-RELATED"/>
    <property type="match status" value="1"/>
</dbReference>
<sequence>TKPNVPIVLCKGKFEGEQFCCKLNGTEKPLTPDTKSPEDDVAVTQRNFDKQNYTSEDTTEPTESDEDNDTKTAKSLSCGAQRPIINVRIFTGEDELTAVDGEFPWIVAIFKKKESSESYTFHCSGSLIHPKVIMTANHCVNRKRPGVLKVILNGKTTLSRIGRNPEEERNVNEIIEHSGYYAGGLYNDVALLVLNEPYVSYKQNHVNSLCLPSSNTSLEGIRCLVAGWGKDGRDDTTKIMKKVELPYINFNRCQDLIRKKMGDHFNLHKSFMCAGGEKGKDACKGDGGSPLMCAFPFENRFFQIGIVSWGIGCGEENVPGVYGNVQEFAEWIKSELRSRDIEL</sequence>
<dbReference type="SMART" id="SM00020">
    <property type="entry name" value="Tryp_SPc"/>
    <property type="match status" value="1"/>
</dbReference>
<dbReference type="Gene3D" id="2.40.10.10">
    <property type="entry name" value="Trypsin-like serine proteases"/>
    <property type="match status" value="1"/>
</dbReference>
<reference evidence="4" key="1">
    <citation type="journal article" date="2023" name="Insect Mol. Biol.">
        <title>Genome sequencing provides insights into the evolution of gene families encoding plant cell wall-degrading enzymes in longhorned beetles.</title>
        <authorList>
            <person name="Shin N.R."/>
            <person name="Okamura Y."/>
            <person name="Kirsch R."/>
            <person name="Pauchet Y."/>
        </authorList>
    </citation>
    <scope>NUCLEOTIDE SEQUENCE</scope>
    <source>
        <strain evidence="4">MMC_N1</strain>
    </source>
</reference>
<evidence type="ECO:0000313" key="4">
    <source>
        <dbReference type="EMBL" id="KAJ8982095.1"/>
    </source>
</evidence>
<dbReference type="SUPFAM" id="SSF50494">
    <property type="entry name" value="Trypsin-like serine proteases"/>
    <property type="match status" value="1"/>
</dbReference>
<dbReference type="Proteomes" id="UP001162164">
    <property type="component" value="Unassembled WGS sequence"/>
</dbReference>
<evidence type="ECO:0000256" key="2">
    <source>
        <dbReference type="SAM" id="MobiDB-lite"/>
    </source>
</evidence>
<evidence type="ECO:0000259" key="3">
    <source>
        <dbReference type="PROSITE" id="PS50240"/>
    </source>
</evidence>
<dbReference type="InterPro" id="IPR001314">
    <property type="entry name" value="Peptidase_S1A"/>
</dbReference>
<feature type="domain" description="Peptidase S1" evidence="3">
    <location>
        <begin position="89"/>
        <end position="337"/>
    </location>
</feature>
<evidence type="ECO:0000313" key="5">
    <source>
        <dbReference type="Proteomes" id="UP001162164"/>
    </source>
</evidence>
<evidence type="ECO:0000256" key="1">
    <source>
        <dbReference type="ARBA" id="ARBA00023157"/>
    </source>
</evidence>
<feature type="compositionally biased region" description="Polar residues" evidence="2">
    <location>
        <begin position="44"/>
        <end position="53"/>
    </location>
</feature>
<dbReference type="InterPro" id="IPR043504">
    <property type="entry name" value="Peptidase_S1_PA_chymotrypsin"/>
</dbReference>